<evidence type="ECO:0000313" key="1">
    <source>
        <dbReference type="EMBL" id="MBE1424626.1"/>
    </source>
</evidence>
<accession>A0ABR9H1Q1</accession>
<dbReference type="EMBL" id="JADBGG010000007">
    <property type="protein sequence ID" value="MBE1424626.1"/>
    <property type="molecule type" value="Genomic_DNA"/>
</dbReference>
<organism evidence="1 2">
    <name type="scientific">Desulfomicrobium macestii</name>
    <dbReference type="NCBI Taxonomy" id="90731"/>
    <lineage>
        <taxon>Bacteria</taxon>
        <taxon>Pseudomonadati</taxon>
        <taxon>Thermodesulfobacteriota</taxon>
        <taxon>Desulfovibrionia</taxon>
        <taxon>Desulfovibrionales</taxon>
        <taxon>Desulfomicrobiaceae</taxon>
        <taxon>Desulfomicrobium</taxon>
    </lineage>
</organism>
<proteinExistence type="predicted"/>
<gene>
    <name evidence="1" type="ORF">H4684_001260</name>
</gene>
<sequence length="239" mass="26111">MERTKIKDHAMRIAALLTLITLGLVTGCSSVSVNSDQSSQLVTAQAPISSGYLLSTQPKMQAMAHWDLLADKVARNCGKALDHFFPEQDVRVYVAPLGTTPFAKAYREALLTHLIDYGVPVAFAPEGAAVLEANLGLVTHRRVLDKTSKGLRRAPEPGFRQAKNSAGHYVPVPEIGEESGYFDAPTPDSEVQINSALVHQGAYLYRDSSIFYVSSPDWAHYQPQTPQGGVELKRYSLVN</sequence>
<dbReference type="RefSeq" id="WP_192623201.1">
    <property type="nucleotide sequence ID" value="NZ_JADBGG010000007.1"/>
</dbReference>
<keyword evidence="2" id="KW-1185">Reference proteome</keyword>
<evidence type="ECO:0000313" key="2">
    <source>
        <dbReference type="Proteomes" id="UP000639010"/>
    </source>
</evidence>
<dbReference type="Proteomes" id="UP000639010">
    <property type="component" value="Unassembled WGS sequence"/>
</dbReference>
<protein>
    <recommendedName>
        <fullName evidence="3">Lipoprotein</fullName>
    </recommendedName>
</protein>
<reference evidence="1 2" key="1">
    <citation type="submission" date="2020-10" db="EMBL/GenBank/DDBJ databases">
        <title>Genomic Encyclopedia of Type Strains, Phase IV (KMG-IV): sequencing the most valuable type-strain genomes for metagenomic binning, comparative biology and taxonomic classification.</title>
        <authorList>
            <person name="Goeker M."/>
        </authorList>
    </citation>
    <scope>NUCLEOTIDE SEQUENCE [LARGE SCALE GENOMIC DNA]</scope>
    <source>
        <strain evidence="1 2">DSM 4194</strain>
    </source>
</reference>
<evidence type="ECO:0008006" key="3">
    <source>
        <dbReference type="Google" id="ProtNLM"/>
    </source>
</evidence>
<comment type="caution">
    <text evidence="1">The sequence shown here is derived from an EMBL/GenBank/DDBJ whole genome shotgun (WGS) entry which is preliminary data.</text>
</comment>
<name>A0ABR9H1Q1_9BACT</name>
<dbReference type="PROSITE" id="PS51257">
    <property type="entry name" value="PROKAR_LIPOPROTEIN"/>
    <property type="match status" value="1"/>
</dbReference>